<dbReference type="AlphaFoldDB" id="A0A076EJ97"/>
<evidence type="ECO:0000256" key="1">
    <source>
        <dbReference type="ARBA" id="ARBA00005896"/>
    </source>
</evidence>
<dbReference type="Proteomes" id="UP000028488">
    <property type="component" value="Chromosome"/>
</dbReference>
<proteinExistence type="inferred from homology"/>
<protein>
    <submittedName>
        <fullName evidence="7">Taurine dioxygenase</fullName>
    </submittedName>
</protein>
<dbReference type="EMBL" id="CP008947">
    <property type="protein sequence ID" value="AII05751.1"/>
    <property type="molecule type" value="Genomic_DNA"/>
</dbReference>
<dbReference type="Pfam" id="PF02668">
    <property type="entry name" value="TauD"/>
    <property type="match status" value="1"/>
</dbReference>
<evidence type="ECO:0000256" key="4">
    <source>
        <dbReference type="ARBA" id="ARBA00023002"/>
    </source>
</evidence>
<keyword evidence="4" id="KW-0560">Oxidoreductase</keyword>
<evidence type="ECO:0000256" key="5">
    <source>
        <dbReference type="ARBA" id="ARBA00023004"/>
    </source>
</evidence>
<dbReference type="PANTHER" id="PTHR30468:SF1">
    <property type="entry name" value="ALPHA-KETOGLUTARATE-DEPENDENT SULFONATE DIOXYGENASE"/>
    <property type="match status" value="1"/>
</dbReference>
<name>A0A076EJ97_RHOOP</name>
<keyword evidence="3 7" id="KW-0223">Dioxygenase</keyword>
<dbReference type="PANTHER" id="PTHR30468">
    <property type="entry name" value="ALPHA-KETOGLUTARATE-DEPENDENT SULFONATE DIOXYGENASE"/>
    <property type="match status" value="1"/>
</dbReference>
<evidence type="ECO:0000313" key="8">
    <source>
        <dbReference type="Proteomes" id="UP000028488"/>
    </source>
</evidence>
<dbReference type="GO" id="GO:0006790">
    <property type="term" value="P:sulfur compound metabolic process"/>
    <property type="evidence" value="ECO:0007669"/>
    <property type="project" value="TreeGrafter"/>
</dbReference>
<keyword evidence="5" id="KW-0408">Iron</keyword>
<gene>
    <name evidence="7" type="ORF">EP51_14565</name>
</gene>
<dbReference type="GO" id="GO:0000908">
    <property type="term" value="F:taurine dioxygenase activity"/>
    <property type="evidence" value="ECO:0007669"/>
    <property type="project" value="TreeGrafter"/>
</dbReference>
<dbReference type="SUPFAM" id="SSF51197">
    <property type="entry name" value="Clavaminate synthase-like"/>
    <property type="match status" value="1"/>
</dbReference>
<evidence type="ECO:0000259" key="6">
    <source>
        <dbReference type="Pfam" id="PF02668"/>
    </source>
</evidence>
<sequence>MTTITQESMFARIPMVGDRGYPRLHLGTRELRRTAGEQLFHQPYERLILRPVGVTIGAVVEGVDLGAIDDETHAELHRALLEWKVLFFREQHLTGAEHIALAKRWGGIEANDFFPNGEVQAISRLAKDDTAVGMENVWHSDTSFRRDPSMLSILRAISVPEIGGETMWADMAAAYDNIPDGVRERIDDLTATHTFVKSWGLTMTDEAIAEMESIHPRTSHPVVRTHPETGRKFLYVNEPFTEAINGLPGEEADDLLDYLLFQARVPEYQVRFRWEPGSVAMWDNRITQHYAISDYFPQRRVMERVTVVGDQPF</sequence>
<dbReference type="InterPro" id="IPR042098">
    <property type="entry name" value="TauD-like_sf"/>
</dbReference>
<comment type="similarity">
    <text evidence="1">Belongs to the TfdA dioxygenase family.</text>
</comment>
<accession>A0A076EJ97</accession>
<dbReference type="InterPro" id="IPR051323">
    <property type="entry name" value="AtsK-like"/>
</dbReference>
<dbReference type="eggNOG" id="COG2175">
    <property type="taxonomic scope" value="Bacteria"/>
</dbReference>
<dbReference type="Gene3D" id="3.60.130.10">
    <property type="entry name" value="Clavaminate synthase-like"/>
    <property type="match status" value="1"/>
</dbReference>
<dbReference type="GO" id="GO:0005737">
    <property type="term" value="C:cytoplasm"/>
    <property type="evidence" value="ECO:0007669"/>
    <property type="project" value="TreeGrafter"/>
</dbReference>
<organism evidence="7 8">
    <name type="scientific">Rhodococcus opacus</name>
    <name type="common">Nocardia opaca</name>
    <dbReference type="NCBI Taxonomy" id="37919"/>
    <lineage>
        <taxon>Bacteria</taxon>
        <taxon>Bacillati</taxon>
        <taxon>Actinomycetota</taxon>
        <taxon>Actinomycetes</taxon>
        <taxon>Mycobacteriales</taxon>
        <taxon>Nocardiaceae</taxon>
        <taxon>Rhodococcus</taxon>
    </lineage>
</organism>
<dbReference type="GO" id="GO:0046872">
    <property type="term" value="F:metal ion binding"/>
    <property type="evidence" value="ECO:0007669"/>
    <property type="project" value="UniProtKB-KW"/>
</dbReference>
<dbReference type="RefSeq" id="WP_128639688.1">
    <property type="nucleotide sequence ID" value="NZ_CP008947.1"/>
</dbReference>
<feature type="domain" description="TauD/TfdA-like" evidence="6">
    <location>
        <begin position="50"/>
        <end position="306"/>
    </location>
</feature>
<evidence type="ECO:0000256" key="3">
    <source>
        <dbReference type="ARBA" id="ARBA00022964"/>
    </source>
</evidence>
<evidence type="ECO:0000313" key="7">
    <source>
        <dbReference type="EMBL" id="AII05751.1"/>
    </source>
</evidence>
<evidence type="ECO:0000256" key="2">
    <source>
        <dbReference type="ARBA" id="ARBA00022723"/>
    </source>
</evidence>
<reference evidence="7 8" key="1">
    <citation type="submission" date="2014-07" db="EMBL/GenBank/DDBJ databases">
        <title>Genome Sequence of Rhodococcus opacus Strain R7, a Biodegrader of Mono- and Polycyclic Aromatic Hydrocarbons.</title>
        <authorList>
            <person name="Di Gennaro P."/>
            <person name="Zampolli J."/>
            <person name="Presti I."/>
            <person name="Cappelletti M."/>
            <person name="D'Ursi P."/>
            <person name="Orro A."/>
            <person name="Mezzelani A."/>
            <person name="Milanesi L."/>
        </authorList>
    </citation>
    <scope>NUCLEOTIDE SEQUENCE [LARGE SCALE GENOMIC DNA]</scope>
    <source>
        <strain evidence="7 8">R7</strain>
    </source>
</reference>
<keyword evidence="2" id="KW-0479">Metal-binding</keyword>
<dbReference type="InterPro" id="IPR003819">
    <property type="entry name" value="TauD/TfdA-like"/>
</dbReference>